<dbReference type="InterPro" id="IPR023827">
    <property type="entry name" value="Peptidase_S8_Asp-AS"/>
</dbReference>
<feature type="active site" description="Charge relay system" evidence="11">
    <location>
        <position position="847"/>
    </location>
</feature>
<evidence type="ECO:0000256" key="5">
    <source>
        <dbReference type="ARBA" id="ARBA00022729"/>
    </source>
</evidence>
<dbReference type="Pfam" id="PF00082">
    <property type="entry name" value="Peptidase_S8"/>
    <property type="match status" value="1"/>
</dbReference>
<evidence type="ECO:0000256" key="7">
    <source>
        <dbReference type="ARBA" id="ARBA00022825"/>
    </source>
</evidence>
<dbReference type="OrthoDB" id="4184631at2759"/>
<dbReference type="SUPFAM" id="SSF52743">
    <property type="entry name" value="Subtilisin-like"/>
    <property type="match status" value="1"/>
</dbReference>
<reference evidence="15" key="1">
    <citation type="journal article" date="2015" name="PLoS Genet.">
        <title>The dynamic genome and transcriptome of the human fungal pathogen Blastomyces and close relative Emmonsia.</title>
        <authorList>
            <person name="Munoz J.F."/>
            <person name="Gauthier G.M."/>
            <person name="Desjardins C.A."/>
            <person name="Gallo J.E."/>
            <person name="Holder J."/>
            <person name="Sullivan T.D."/>
            <person name="Marty A.J."/>
            <person name="Carmen J.C."/>
            <person name="Chen Z."/>
            <person name="Ding L."/>
            <person name="Gujja S."/>
            <person name="Magrini V."/>
            <person name="Misas E."/>
            <person name="Mitreva M."/>
            <person name="Priest M."/>
            <person name="Saif S."/>
            <person name="Whiston E.A."/>
            <person name="Young S."/>
            <person name="Zeng Q."/>
            <person name="Goldman W.E."/>
            <person name="Mardis E.R."/>
            <person name="Taylor J.W."/>
            <person name="McEwen J.G."/>
            <person name="Clay O.K."/>
            <person name="Klein B.S."/>
            <person name="Cuomo C.A."/>
        </authorList>
    </citation>
    <scope>NUCLEOTIDE SEQUENCE [LARGE SCALE GENOMIC DNA]</scope>
    <source>
        <strain evidence="15">UAMH 3008</strain>
    </source>
</reference>
<evidence type="ECO:0000256" key="11">
    <source>
        <dbReference type="PROSITE-ProRule" id="PRU01240"/>
    </source>
</evidence>
<organism evidence="14 15">
    <name type="scientific">[Emmonsia] crescens</name>
    <dbReference type="NCBI Taxonomy" id="73230"/>
    <lineage>
        <taxon>Eukaryota</taxon>
        <taxon>Fungi</taxon>
        <taxon>Dikarya</taxon>
        <taxon>Ascomycota</taxon>
        <taxon>Pezizomycotina</taxon>
        <taxon>Eurotiomycetes</taxon>
        <taxon>Eurotiomycetidae</taxon>
        <taxon>Onygenales</taxon>
        <taxon>Ajellomycetaceae</taxon>
        <taxon>Emergomyces</taxon>
    </lineage>
</organism>
<keyword evidence="10" id="KW-0325">Glycoprotein</keyword>
<evidence type="ECO:0000259" key="13">
    <source>
        <dbReference type="Pfam" id="PF24476"/>
    </source>
</evidence>
<dbReference type="Proteomes" id="UP000034164">
    <property type="component" value="Unassembled WGS sequence"/>
</dbReference>
<keyword evidence="3" id="KW-0964">Secreted</keyword>
<keyword evidence="9" id="KW-0865">Zymogen</keyword>
<feature type="active site" description="Charge relay system" evidence="11">
    <location>
        <position position="640"/>
    </location>
</feature>
<name>A0A0G2HSK3_9EURO</name>
<keyword evidence="4 11" id="KW-0645">Protease</keyword>
<dbReference type="AlphaFoldDB" id="A0A0G2HSK3"/>
<evidence type="ECO:0000313" key="15">
    <source>
        <dbReference type="Proteomes" id="UP000034164"/>
    </source>
</evidence>
<comment type="caution">
    <text evidence="14">The sequence shown here is derived from an EMBL/GenBank/DDBJ whole genome shotgun (WGS) entry which is preliminary data.</text>
</comment>
<evidence type="ECO:0000256" key="10">
    <source>
        <dbReference type="ARBA" id="ARBA00023180"/>
    </source>
</evidence>
<evidence type="ECO:0000256" key="9">
    <source>
        <dbReference type="ARBA" id="ARBA00023145"/>
    </source>
</evidence>
<sequence>MTEFYLHDCYEFRVLQDLGTLLEDKQISCQPSLLNADYGHFESELRRALVPRDQDLKFPTAAFNSVQLSLARMCELLDRMVKPSITRSYGVLDPWSAYPNLFALKRFLENPTPSRIFDMASGPNQILFRLPQHPEELRAKLVLLTVANDSLDCAIETPPRKSDDSPPDKNFRVYEDTTTRDRTAIVLKALFEGFQCKNHEVMVGLPDNFNTGTSQQRIHLWLSLCLKSGRWQEAMCDSYLDGNSFASTGKICNQLQDHSNRDKRLRLTIKRDKLFGTWHSTLSERSSSNPSTGLSLEQLIRCEPNERSMLYTPKQKRMLALRLGYHLLDFYDTEWDSKDIHFLASKESNNQKELLYRSFSSALPTSPKPPTFQYAHPVLVSFAKILLEIYIGRSTYIETSPSDGEKNLESQGKLWHWVDKLENKRHDGTDSDLRQDYWHSQEDYYLFQQDFYYVDYHYLQAIRGCLMVHNEISKALKSNMSERDTVIKIREEIYKEVISNLELTLTPKTSGTVKKRRRLDSPPPDSVVCVETRGLKARGQSTATTVPFAHASIKTGLPVISDLDRLPPQKKQQMSDPSLERILNPSSCNSDPTMSLLFANRKHVYRASARQIETLIGFRQGILPFSISQDLQPARIAIIDTGIDSTHPYISHDYAPERNSPAQVTFRDYSGAASSIPIDEDGHGTFIAGIILQLAPCVELYVARIGQTRHSIATDPTVDVKVKQAIKDAVEWGTDIISMSFGFDRMTSHLREAIALATKKQTILLASVGNSGNHQGVQYPAGEERVFKIFATDSHDYKARISPPSTDPRYTFGILGCAIESTWPMDIDLLGVSTRLKGSWTVMSGASFSTPIVAALVAIIYQFYDENKALIKLGEHSAGLKTINAIRAILDAMSRVSEEHKCNCLVPNMGKGDPGTFSFEADGNNLNWRGQTRIEHFADKLSEIIRHAQV</sequence>
<proteinExistence type="inferred from homology"/>
<dbReference type="PRINTS" id="PR00723">
    <property type="entry name" value="SUBTILISIN"/>
</dbReference>
<evidence type="ECO:0000259" key="12">
    <source>
        <dbReference type="Pfam" id="PF00082"/>
    </source>
</evidence>
<dbReference type="GO" id="GO:0005576">
    <property type="term" value="C:extracellular region"/>
    <property type="evidence" value="ECO:0007669"/>
    <property type="project" value="UniProtKB-SubCell"/>
</dbReference>
<evidence type="ECO:0000256" key="2">
    <source>
        <dbReference type="ARBA" id="ARBA00011073"/>
    </source>
</evidence>
<dbReference type="EMBL" id="LCZI01001361">
    <property type="protein sequence ID" value="KKZ61102.1"/>
    <property type="molecule type" value="Genomic_DNA"/>
</dbReference>
<keyword evidence="7 11" id="KW-0720">Serine protease</keyword>
<dbReference type="GO" id="GO:0004252">
    <property type="term" value="F:serine-type endopeptidase activity"/>
    <property type="evidence" value="ECO:0007669"/>
    <property type="project" value="UniProtKB-UniRule"/>
</dbReference>
<dbReference type="InterPro" id="IPR051048">
    <property type="entry name" value="Peptidase_S8/S53_subtilisin"/>
</dbReference>
<keyword evidence="5" id="KW-0732">Signal</keyword>
<evidence type="ECO:0000256" key="8">
    <source>
        <dbReference type="ARBA" id="ARBA00023026"/>
    </source>
</evidence>
<evidence type="ECO:0000256" key="3">
    <source>
        <dbReference type="ARBA" id="ARBA00022525"/>
    </source>
</evidence>
<dbReference type="CDD" id="cd00306">
    <property type="entry name" value="Peptidases_S8_S53"/>
    <property type="match status" value="1"/>
</dbReference>
<dbReference type="Gene3D" id="3.40.50.200">
    <property type="entry name" value="Peptidase S8/S53 domain"/>
    <property type="match status" value="1"/>
</dbReference>
<evidence type="ECO:0000256" key="1">
    <source>
        <dbReference type="ARBA" id="ARBA00004613"/>
    </source>
</evidence>
<dbReference type="PROSITE" id="PS51892">
    <property type="entry name" value="SUBTILASE"/>
    <property type="match status" value="1"/>
</dbReference>
<accession>A0A0G2HSK3</accession>
<dbReference type="GO" id="GO:0006508">
    <property type="term" value="P:proteolysis"/>
    <property type="evidence" value="ECO:0007669"/>
    <property type="project" value="UniProtKB-KW"/>
</dbReference>
<dbReference type="PANTHER" id="PTHR43399">
    <property type="entry name" value="SUBTILISIN-RELATED"/>
    <property type="match status" value="1"/>
</dbReference>
<keyword evidence="6 11" id="KW-0378">Hydrolase</keyword>
<feature type="domain" description="DUF7580" evidence="13">
    <location>
        <begin position="175"/>
        <end position="507"/>
    </location>
</feature>
<evidence type="ECO:0000256" key="4">
    <source>
        <dbReference type="ARBA" id="ARBA00022670"/>
    </source>
</evidence>
<comment type="subcellular location">
    <subcellularLocation>
        <location evidence="1">Secreted</location>
    </subcellularLocation>
</comment>
<dbReference type="InterPro" id="IPR056002">
    <property type="entry name" value="DUF7580"/>
</dbReference>
<dbReference type="Pfam" id="PF24476">
    <property type="entry name" value="DUF7580"/>
    <property type="match status" value="1"/>
</dbReference>
<feature type="active site" description="Charge relay system" evidence="11">
    <location>
        <position position="683"/>
    </location>
</feature>
<dbReference type="InterPro" id="IPR000209">
    <property type="entry name" value="Peptidase_S8/S53_dom"/>
</dbReference>
<dbReference type="VEuPathDB" id="FungiDB:EMCG_04298"/>
<dbReference type="PANTHER" id="PTHR43399:SF4">
    <property type="entry name" value="CELL WALL-ASSOCIATED PROTEASE"/>
    <property type="match status" value="1"/>
</dbReference>
<evidence type="ECO:0000313" key="14">
    <source>
        <dbReference type="EMBL" id="KKZ61102.1"/>
    </source>
</evidence>
<gene>
    <name evidence="14" type="ORF">EMCG_04298</name>
</gene>
<dbReference type="InterPro" id="IPR036852">
    <property type="entry name" value="Peptidase_S8/S53_dom_sf"/>
</dbReference>
<keyword evidence="8" id="KW-0843">Virulence</keyword>
<dbReference type="InterPro" id="IPR015500">
    <property type="entry name" value="Peptidase_S8_subtilisin-rel"/>
</dbReference>
<comment type="similarity">
    <text evidence="2 11">Belongs to the peptidase S8 family.</text>
</comment>
<protein>
    <submittedName>
        <fullName evidence="14">Uncharacterized protein</fullName>
    </submittedName>
</protein>
<dbReference type="PROSITE" id="PS00136">
    <property type="entry name" value="SUBTILASE_ASP"/>
    <property type="match status" value="1"/>
</dbReference>
<feature type="domain" description="Peptidase S8/S53" evidence="12">
    <location>
        <begin position="636"/>
        <end position="866"/>
    </location>
</feature>
<evidence type="ECO:0000256" key="6">
    <source>
        <dbReference type="ARBA" id="ARBA00022801"/>
    </source>
</evidence>